<evidence type="ECO:0000313" key="1">
    <source>
        <dbReference type="EMBL" id="SDF47848.1"/>
    </source>
</evidence>
<proteinExistence type="predicted"/>
<dbReference type="Proteomes" id="UP000199076">
    <property type="component" value="Unassembled WGS sequence"/>
</dbReference>
<organism evidence="1 2">
    <name type="scientific">Halorientalis regularis</name>
    <dbReference type="NCBI Taxonomy" id="660518"/>
    <lineage>
        <taxon>Archaea</taxon>
        <taxon>Methanobacteriati</taxon>
        <taxon>Methanobacteriota</taxon>
        <taxon>Stenosarchaea group</taxon>
        <taxon>Halobacteria</taxon>
        <taxon>Halobacteriales</taxon>
        <taxon>Haloarculaceae</taxon>
        <taxon>Halorientalis</taxon>
    </lineage>
</organism>
<reference evidence="2" key="1">
    <citation type="submission" date="2016-10" db="EMBL/GenBank/DDBJ databases">
        <authorList>
            <person name="Varghese N."/>
            <person name="Submissions S."/>
        </authorList>
    </citation>
    <scope>NUCLEOTIDE SEQUENCE [LARGE SCALE GENOMIC DNA]</scope>
    <source>
        <strain evidence="2">IBRC-M 10760</strain>
    </source>
</reference>
<protein>
    <submittedName>
        <fullName evidence="1">Uncharacterized protein</fullName>
    </submittedName>
</protein>
<name>A0A1G7LED9_9EURY</name>
<dbReference type="EMBL" id="FNBK01000006">
    <property type="protein sequence ID" value="SDF47848.1"/>
    <property type="molecule type" value="Genomic_DNA"/>
</dbReference>
<accession>A0A1G7LED9</accession>
<gene>
    <name evidence="1" type="ORF">SAMN05216218_106261</name>
</gene>
<evidence type="ECO:0000313" key="2">
    <source>
        <dbReference type="Proteomes" id="UP000199076"/>
    </source>
</evidence>
<sequence length="68" mass="7468">MIPVVETGNNSLTEEINCIISDDEIRNDKLKKGLKTISTANNKLIRIIGCLPVRVDTICDIVILTKAS</sequence>
<dbReference type="AlphaFoldDB" id="A0A1G7LED9"/>
<keyword evidence="2" id="KW-1185">Reference proteome</keyword>